<comment type="caution">
    <text evidence="3">The sequence shown here is derived from an EMBL/GenBank/DDBJ whole genome shotgun (WGS) entry which is preliminary data.</text>
</comment>
<dbReference type="InterPro" id="IPR003018">
    <property type="entry name" value="GAF"/>
</dbReference>
<evidence type="ECO:0000259" key="2">
    <source>
        <dbReference type="Pfam" id="PF13185"/>
    </source>
</evidence>
<dbReference type="OrthoDB" id="329702at2"/>
<sequence>MIRLCDLDDCFEGVIPSIIATTAADGTPNISYLSHVVMVDDSHIAISNQFFAKTAANIRANPRVTLQLVSGRTSAQYQLVAIWVGSEDHGPFFTRVEGQLNASSAQVGMAGIMRLRAIDIFRIEKIMAVPSPFTQENTPGDALAPDLQAVGRAARAIASEGDTESVIGALLSGCRALGFNHAILLLADPARGQLATVASNGYDRSGVGSEVAFGEGLIGTAAVSGLSVKVSDMSRVRRLGAAIGAGAPADENRTRTIALPSLPDPMSQIAVPLLAHGSLQGVLFVESRSRLAFGRNHDQALEILASAAALALALSENLASQARPAVSLPVSSPIEGRAIRILHHPFDDSVFIDNIYVIKGVAGRLLAHMLEIYVREGRCEFTNREIRATESLRLPEFKDNLETRLLLLRRRMEERNLPIRLLHTGRGQIKLAVDGIPEINRKGE</sequence>
<dbReference type="Gene3D" id="3.30.450.40">
    <property type="match status" value="1"/>
</dbReference>
<feature type="domain" description="GAF" evidence="2">
    <location>
        <begin position="162"/>
        <end position="312"/>
    </location>
</feature>
<dbReference type="SUPFAM" id="SSF55781">
    <property type="entry name" value="GAF domain-like"/>
    <property type="match status" value="1"/>
</dbReference>
<dbReference type="PANTHER" id="PTHR40660">
    <property type="entry name" value="5'-PHOSPHATE OXIDASE PUTATIVE DOMAIN-CONTAINING PROTEIN-RELATED"/>
    <property type="match status" value="1"/>
</dbReference>
<dbReference type="Proteomes" id="UP000253420">
    <property type="component" value="Unassembled WGS sequence"/>
</dbReference>
<dbReference type="PANTHER" id="PTHR40660:SF1">
    <property type="entry name" value="5'-PHOSPHATE OXIDASE PUTATIVE DOMAIN-CONTAINING PROTEIN-RELATED"/>
    <property type="match status" value="1"/>
</dbReference>
<dbReference type="Gene3D" id="2.30.110.10">
    <property type="entry name" value="Electron Transport, Fmn-binding Protein, Chain A"/>
    <property type="match status" value="1"/>
</dbReference>
<dbReference type="InterPro" id="IPR011576">
    <property type="entry name" value="Pyridox_Oxase_N"/>
</dbReference>
<dbReference type="InterPro" id="IPR029016">
    <property type="entry name" value="GAF-like_dom_sf"/>
</dbReference>
<dbReference type="Pfam" id="PF13185">
    <property type="entry name" value="GAF_2"/>
    <property type="match status" value="1"/>
</dbReference>
<feature type="domain" description="Pyridoxamine 5'-phosphate oxidase N-terminal" evidence="1">
    <location>
        <begin position="17"/>
        <end position="79"/>
    </location>
</feature>
<evidence type="ECO:0000259" key="1">
    <source>
        <dbReference type="Pfam" id="PF01243"/>
    </source>
</evidence>
<keyword evidence="3" id="KW-0418">Kinase</keyword>
<evidence type="ECO:0000313" key="3">
    <source>
        <dbReference type="EMBL" id="RCS23019.1"/>
    </source>
</evidence>
<proteinExistence type="predicted"/>
<dbReference type="AlphaFoldDB" id="A0A368K0V9"/>
<evidence type="ECO:0000313" key="4">
    <source>
        <dbReference type="Proteomes" id="UP000253420"/>
    </source>
</evidence>
<gene>
    <name evidence="3" type="ORF">DUT91_16255</name>
</gene>
<keyword evidence="3" id="KW-0808">Transferase</keyword>
<name>A0A368K0V9_9HYPH</name>
<dbReference type="Pfam" id="PF01243">
    <property type="entry name" value="PNPOx_N"/>
    <property type="match status" value="1"/>
</dbReference>
<dbReference type="SUPFAM" id="SSF50475">
    <property type="entry name" value="FMN-binding split barrel"/>
    <property type="match status" value="1"/>
</dbReference>
<accession>A0A368K0V9</accession>
<organism evidence="3 4">
    <name type="scientific">Phyllobacterium salinisoli</name>
    <dbReference type="NCBI Taxonomy" id="1899321"/>
    <lineage>
        <taxon>Bacteria</taxon>
        <taxon>Pseudomonadati</taxon>
        <taxon>Pseudomonadota</taxon>
        <taxon>Alphaproteobacteria</taxon>
        <taxon>Hyphomicrobiales</taxon>
        <taxon>Phyllobacteriaceae</taxon>
        <taxon>Phyllobacterium</taxon>
    </lineage>
</organism>
<dbReference type="EMBL" id="QOZG01000006">
    <property type="protein sequence ID" value="RCS23019.1"/>
    <property type="molecule type" value="Genomic_DNA"/>
</dbReference>
<reference evidence="3 4" key="1">
    <citation type="submission" date="2018-07" db="EMBL/GenBank/DDBJ databases">
        <title>The draft genome of Phyllobacterium salinisoli.</title>
        <authorList>
            <person name="Liu L."/>
            <person name="Li L."/>
            <person name="Zhang X."/>
            <person name="Liang L."/>
        </authorList>
    </citation>
    <scope>NUCLEOTIDE SEQUENCE [LARGE SCALE GENOMIC DNA]</scope>
    <source>
        <strain evidence="3 4">LLAN61</strain>
    </source>
</reference>
<dbReference type="RefSeq" id="WP_114441561.1">
    <property type="nucleotide sequence ID" value="NZ_QOZG01000006.1"/>
</dbReference>
<dbReference type="InterPro" id="IPR012349">
    <property type="entry name" value="Split_barrel_FMN-bd"/>
</dbReference>
<protein>
    <submittedName>
        <fullName evidence="3">Histidine kinase</fullName>
    </submittedName>
</protein>
<dbReference type="GO" id="GO:0016301">
    <property type="term" value="F:kinase activity"/>
    <property type="evidence" value="ECO:0007669"/>
    <property type="project" value="UniProtKB-KW"/>
</dbReference>
<keyword evidence="4" id="KW-1185">Reference proteome</keyword>